<keyword evidence="3" id="KW-1185">Reference proteome</keyword>
<dbReference type="EMBL" id="JADFTS010000005">
    <property type="protein sequence ID" value="KAF9607313.1"/>
    <property type="molecule type" value="Genomic_DNA"/>
</dbReference>
<dbReference type="EMBL" id="JADFTS010000005">
    <property type="protein sequence ID" value="KAF9606293.1"/>
    <property type="molecule type" value="Genomic_DNA"/>
</dbReference>
<evidence type="ECO:0000313" key="3">
    <source>
        <dbReference type="Proteomes" id="UP000631114"/>
    </source>
</evidence>
<sequence>MDVGHWALVELSYLGLVISEPVRFGPCPLQLGPVDLGLLLFNAIYVIVSDNCSDAPMNYVGNEHISVMNCPTVANELVHVLNQPVEKNGEAENISCMYKLM</sequence>
<reference evidence="2 3" key="1">
    <citation type="submission" date="2020-10" db="EMBL/GenBank/DDBJ databases">
        <title>The Coptis chinensis genome and diversification of protoberbering-type alkaloids.</title>
        <authorList>
            <person name="Wang B."/>
            <person name="Shu S."/>
            <person name="Song C."/>
            <person name="Liu Y."/>
        </authorList>
    </citation>
    <scope>NUCLEOTIDE SEQUENCE [LARGE SCALE GENOMIC DNA]</scope>
    <source>
        <strain evidence="2">HL-2020</strain>
        <tissue evidence="2">Leaf</tissue>
    </source>
</reference>
<gene>
    <name evidence="1" type="ORF">IFM89_024961</name>
    <name evidence="2" type="ORF">IFM89_033858</name>
</gene>
<evidence type="ECO:0000313" key="1">
    <source>
        <dbReference type="EMBL" id="KAF9606293.1"/>
    </source>
</evidence>
<proteinExistence type="predicted"/>
<dbReference type="Proteomes" id="UP000631114">
    <property type="component" value="Unassembled WGS sequence"/>
</dbReference>
<name>A0A835LT92_9MAGN</name>
<accession>A0A835LT92</accession>
<comment type="caution">
    <text evidence="2">The sequence shown here is derived from an EMBL/GenBank/DDBJ whole genome shotgun (WGS) entry which is preliminary data.</text>
</comment>
<protein>
    <submittedName>
        <fullName evidence="2">Uncharacterized protein</fullName>
    </submittedName>
</protein>
<evidence type="ECO:0000313" key="2">
    <source>
        <dbReference type="EMBL" id="KAF9607313.1"/>
    </source>
</evidence>
<dbReference type="AlphaFoldDB" id="A0A835LT92"/>
<organism evidence="2 3">
    <name type="scientific">Coptis chinensis</name>
    <dbReference type="NCBI Taxonomy" id="261450"/>
    <lineage>
        <taxon>Eukaryota</taxon>
        <taxon>Viridiplantae</taxon>
        <taxon>Streptophyta</taxon>
        <taxon>Embryophyta</taxon>
        <taxon>Tracheophyta</taxon>
        <taxon>Spermatophyta</taxon>
        <taxon>Magnoliopsida</taxon>
        <taxon>Ranunculales</taxon>
        <taxon>Ranunculaceae</taxon>
        <taxon>Coptidoideae</taxon>
        <taxon>Coptis</taxon>
    </lineage>
</organism>